<dbReference type="AlphaFoldDB" id="A0A0E9XK14"/>
<keyword evidence="1" id="KW-0812">Transmembrane</keyword>
<name>A0A0E9XK14_ANGAN</name>
<keyword evidence="1" id="KW-0472">Membrane</keyword>
<sequence length="58" mass="6488">MENINLIILIQHSSIYSIIHFMITANVFFIMHVCSGTSTHSVSLSLSLSLNFSIFNSI</sequence>
<organism evidence="2">
    <name type="scientific">Anguilla anguilla</name>
    <name type="common">European freshwater eel</name>
    <name type="synonym">Muraena anguilla</name>
    <dbReference type="NCBI Taxonomy" id="7936"/>
    <lineage>
        <taxon>Eukaryota</taxon>
        <taxon>Metazoa</taxon>
        <taxon>Chordata</taxon>
        <taxon>Craniata</taxon>
        <taxon>Vertebrata</taxon>
        <taxon>Euteleostomi</taxon>
        <taxon>Actinopterygii</taxon>
        <taxon>Neopterygii</taxon>
        <taxon>Teleostei</taxon>
        <taxon>Anguilliformes</taxon>
        <taxon>Anguillidae</taxon>
        <taxon>Anguilla</taxon>
    </lineage>
</organism>
<feature type="transmembrane region" description="Helical" evidence="1">
    <location>
        <begin position="6"/>
        <end position="31"/>
    </location>
</feature>
<reference evidence="2" key="2">
    <citation type="journal article" date="2015" name="Fish Shellfish Immunol.">
        <title>Early steps in the European eel (Anguilla anguilla)-Vibrio vulnificus interaction in the gills: Role of the RtxA13 toxin.</title>
        <authorList>
            <person name="Callol A."/>
            <person name="Pajuelo D."/>
            <person name="Ebbesson L."/>
            <person name="Teles M."/>
            <person name="MacKenzie S."/>
            <person name="Amaro C."/>
        </authorList>
    </citation>
    <scope>NUCLEOTIDE SEQUENCE</scope>
</reference>
<protein>
    <submittedName>
        <fullName evidence="2">Uncharacterized protein</fullName>
    </submittedName>
</protein>
<accession>A0A0E9XK14</accession>
<evidence type="ECO:0000313" key="2">
    <source>
        <dbReference type="EMBL" id="JAI03000.1"/>
    </source>
</evidence>
<dbReference type="EMBL" id="GBXM01005578">
    <property type="protein sequence ID" value="JAI03000.1"/>
    <property type="molecule type" value="Transcribed_RNA"/>
</dbReference>
<proteinExistence type="predicted"/>
<keyword evidence="1" id="KW-1133">Transmembrane helix</keyword>
<reference evidence="2" key="1">
    <citation type="submission" date="2014-11" db="EMBL/GenBank/DDBJ databases">
        <authorList>
            <person name="Amaro Gonzalez C."/>
        </authorList>
    </citation>
    <scope>NUCLEOTIDE SEQUENCE</scope>
</reference>
<evidence type="ECO:0000256" key="1">
    <source>
        <dbReference type="SAM" id="Phobius"/>
    </source>
</evidence>